<proteinExistence type="evidence at transcript level"/>
<dbReference type="GO" id="GO:0045116">
    <property type="term" value="P:protein neddylation"/>
    <property type="evidence" value="ECO:0007669"/>
    <property type="project" value="TreeGrafter"/>
</dbReference>
<dbReference type="FunFam" id="1.10.238.200:FF:000006">
    <property type="entry name" value="Defective in cullin neddylation protein"/>
    <property type="match status" value="1"/>
</dbReference>
<organism evidence="3">
    <name type="scientific">Picea sitchensis</name>
    <name type="common">Sitka spruce</name>
    <name type="synonym">Pinus sitchensis</name>
    <dbReference type="NCBI Taxonomy" id="3332"/>
    <lineage>
        <taxon>Eukaryota</taxon>
        <taxon>Viridiplantae</taxon>
        <taxon>Streptophyta</taxon>
        <taxon>Embryophyta</taxon>
        <taxon>Tracheophyta</taxon>
        <taxon>Spermatophyta</taxon>
        <taxon>Pinopsida</taxon>
        <taxon>Pinidae</taxon>
        <taxon>Conifers I</taxon>
        <taxon>Pinales</taxon>
        <taxon>Pinaceae</taxon>
        <taxon>Picea</taxon>
    </lineage>
</organism>
<sequence length="375" mass="41831">MVRGLGRGATIPLPYLSSSQGTGMGVASALSSNMAKIYLDYCDSIALDATPGKVKAPLTVLSAYADSQGLTGHAALDGLRLLKSELDSDLLDAQGFTMFYRFVYFICRERGQKNIVVRTAVEAWRLVLVGRFRLLDQWCEFVEKHQRYNISGDTWLQVLEFSRVVHEDLSNYDPEGAWPVLIDDFVEHMYRNSRSSAVHRPDRFNLRSENLLNSISDDLNGMSMSNKSSLLPGMNVSAGFKRRSSAPAINDTEMESVNCISQRLAKMPSPLFPKRVRSVYCSADSLHTTRGVSMETDHRSCEPQQLSSQSSIVSLPMLCNCAQGVFGSSFSKNTDDMQYTPCFSTPFLPRAEHFQPYTSRVRAATCSMHPFAYKS</sequence>
<dbReference type="PROSITE" id="PS51229">
    <property type="entry name" value="DCUN1"/>
    <property type="match status" value="1"/>
</dbReference>
<dbReference type="InterPro" id="IPR005176">
    <property type="entry name" value="PONY_dom"/>
</dbReference>
<accession>A9NZS3</accession>
<dbReference type="Gene3D" id="1.10.238.200">
    <property type="entry name" value="Cullin, PONY binding domain"/>
    <property type="match status" value="1"/>
</dbReference>
<comment type="function">
    <text evidence="1">Neddylation of cullins play an essential role in the regulation of SCF-type complexes activity.</text>
</comment>
<dbReference type="InterPro" id="IPR042460">
    <property type="entry name" value="DCN1-like_PONY"/>
</dbReference>
<dbReference type="EMBL" id="EF086878">
    <property type="protein sequence ID" value="ABK26134.1"/>
    <property type="molecule type" value="mRNA"/>
</dbReference>
<dbReference type="InterPro" id="IPR014764">
    <property type="entry name" value="DCN-prot"/>
</dbReference>
<dbReference type="GO" id="GO:0032182">
    <property type="term" value="F:ubiquitin-like protein binding"/>
    <property type="evidence" value="ECO:0007669"/>
    <property type="project" value="TreeGrafter"/>
</dbReference>
<dbReference type="Pfam" id="PF03556">
    <property type="entry name" value="Cullin_binding"/>
    <property type="match status" value="1"/>
</dbReference>
<dbReference type="GO" id="GO:0000151">
    <property type="term" value="C:ubiquitin ligase complex"/>
    <property type="evidence" value="ECO:0007669"/>
    <property type="project" value="TreeGrafter"/>
</dbReference>
<evidence type="ECO:0000256" key="1">
    <source>
        <dbReference type="RuleBase" id="RU410713"/>
    </source>
</evidence>
<dbReference type="PANTHER" id="PTHR12281:SF31">
    <property type="entry name" value="DCN1-LIKE PROTEIN 3"/>
    <property type="match status" value="1"/>
</dbReference>
<dbReference type="GO" id="GO:0097602">
    <property type="term" value="F:cullin family protein binding"/>
    <property type="evidence" value="ECO:0007669"/>
    <property type="project" value="TreeGrafter"/>
</dbReference>
<dbReference type="AlphaFoldDB" id="A9NZS3"/>
<feature type="domain" description="DCUN1" evidence="2">
    <location>
        <begin position="1"/>
        <end position="190"/>
    </location>
</feature>
<dbReference type="GO" id="GO:0031624">
    <property type="term" value="F:ubiquitin conjugating enzyme binding"/>
    <property type="evidence" value="ECO:0007669"/>
    <property type="project" value="TreeGrafter"/>
</dbReference>
<name>A9NZS3_PICSI</name>
<evidence type="ECO:0000313" key="3">
    <source>
        <dbReference type="EMBL" id="ABK26134.1"/>
    </source>
</evidence>
<dbReference type="PANTHER" id="PTHR12281">
    <property type="entry name" value="RP42 RELATED"/>
    <property type="match status" value="1"/>
</dbReference>
<protein>
    <recommendedName>
        <fullName evidence="1">Defective in cullin neddylation protein</fullName>
    </recommendedName>
</protein>
<evidence type="ECO:0000259" key="2">
    <source>
        <dbReference type="PROSITE" id="PS51229"/>
    </source>
</evidence>
<reference evidence="3" key="1">
    <citation type="journal article" date="2008" name="BMC Genomics">
        <title>A conifer genomics resource of 200,000 spruce (Picea spp.) ESTs and 6,464 high-quality, sequence-finished full-length cDNAs for Sitka spruce (Picea sitchensis).</title>
        <authorList>
            <person name="Ralph S.G."/>
            <person name="Chun H.J."/>
            <person name="Kolosova N."/>
            <person name="Cooper D."/>
            <person name="Oddy C."/>
            <person name="Ritland C.E."/>
            <person name="Kirkpatrick R."/>
            <person name="Moore R."/>
            <person name="Barber S."/>
            <person name="Holt R.A."/>
            <person name="Jones S.J."/>
            <person name="Marra M.A."/>
            <person name="Douglas C.J."/>
            <person name="Ritland K."/>
            <person name="Bohlmann J."/>
        </authorList>
    </citation>
    <scope>NUCLEOTIDE SEQUENCE</scope>
    <source>
        <tissue evidence="3">Green portion of the leader tissue</tissue>
    </source>
</reference>